<evidence type="ECO:0000313" key="10">
    <source>
        <dbReference type="EMBL" id="MDG3004924.1"/>
    </source>
</evidence>
<dbReference type="Gene3D" id="3.90.550.10">
    <property type="entry name" value="Spore Coat Polysaccharide Biosynthesis Protein SpsA, Chain A"/>
    <property type="match status" value="1"/>
</dbReference>
<reference evidence="10 11" key="1">
    <citation type="submission" date="2023-03" db="EMBL/GenBank/DDBJ databases">
        <title>Paludisphaera mucosa sp. nov. a novel planctomycete from northern fen.</title>
        <authorList>
            <person name="Ivanova A."/>
        </authorList>
    </citation>
    <scope>NUCLEOTIDE SEQUENCE [LARGE SCALE GENOMIC DNA]</scope>
    <source>
        <strain evidence="10 11">Pla2</strain>
    </source>
</reference>
<keyword evidence="5" id="KW-0448">Lipopolysaccharide biosynthesis</keyword>
<dbReference type="PANTHER" id="PTHR48090:SF3">
    <property type="entry name" value="UNDECAPRENYL-PHOSPHATE 4-DEOXY-4-FORMAMIDO-L-ARABINOSE TRANSFERASE"/>
    <property type="match status" value="1"/>
</dbReference>
<keyword evidence="3 10" id="KW-0808">Transferase</keyword>
<evidence type="ECO:0000256" key="8">
    <source>
        <dbReference type="SAM" id="MobiDB-lite"/>
    </source>
</evidence>
<feature type="domain" description="Glycosyltransferase 2-like" evidence="9">
    <location>
        <begin position="42"/>
        <end position="209"/>
    </location>
</feature>
<evidence type="ECO:0000256" key="2">
    <source>
        <dbReference type="ARBA" id="ARBA00022676"/>
    </source>
</evidence>
<accession>A0ABT6FBV3</accession>
<dbReference type="SUPFAM" id="SSF53448">
    <property type="entry name" value="Nucleotide-diphospho-sugar transferases"/>
    <property type="match status" value="1"/>
</dbReference>
<feature type="compositionally biased region" description="Basic and acidic residues" evidence="8">
    <location>
        <begin position="10"/>
        <end position="19"/>
    </location>
</feature>
<dbReference type="InterPro" id="IPR029044">
    <property type="entry name" value="Nucleotide-diphossugar_trans"/>
</dbReference>
<feature type="region of interest" description="Disordered" evidence="8">
    <location>
        <begin position="1"/>
        <end position="21"/>
    </location>
</feature>
<dbReference type="Pfam" id="PF00535">
    <property type="entry name" value="Glycos_transf_2"/>
    <property type="match status" value="1"/>
</dbReference>
<evidence type="ECO:0000313" key="11">
    <source>
        <dbReference type="Proteomes" id="UP001216907"/>
    </source>
</evidence>
<name>A0ABT6FBV3_9BACT</name>
<evidence type="ECO:0000256" key="3">
    <source>
        <dbReference type="ARBA" id="ARBA00022679"/>
    </source>
</evidence>
<comment type="caution">
    <text evidence="10">The sequence shown here is derived from an EMBL/GenBank/DDBJ whole genome shotgun (WGS) entry which is preliminary data.</text>
</comment>
<dbReference type="CDD" id="cd04187">
    <property type="entry name" value="DPM1_like_bac"/>
    <property type="match status" value="1"/>
</dbReference>
<dbReference type="InterPro" id="IPR050256">
    <property type="entry name" value="Glycosyltransferase_2"/>
</dbReference>
<evidence type="ECO:0000256" key="5">
    <source>
        <dbReference type="ARBA" id="ARBA00022985"/>
    </source>
</evidence>
<keyword evidence="11" id="KW-1185">Reference proteome</keyword>
<organism evidence="10 11">
    <name type="scientific">Paludisphaera mucosa</name>
    <dbReference type="NCBI Taxonomy" id="3030827"/>
    <lineage>
        <taxon>Bacteria</taxon>
        <taxon>Pseudomonadati</taxon>
        <taxon>Planctomycetota</taxon>
        <taxon>Planctomycetia</taxon>
        <taxon>Isosphaerales</taxon>
        <taxon>Isosphaeraceae</taxon>
        <taxon>Paludisphaera</taxon>
    </lineage>
</organism>
<dbReference type="InterPro" id="IPR001173">
    <property type="entry name" value="Glyco_trans_2-like"/>
</dbReference>
<sequence length="305" mass="34136">MTPNPPGRPHFSDVRDHRSPRIWRQDAATTGDAWEGPPPFLSVVVPAKDEAESLPRLVAEIAAALRPLCDGREPRASRLGGFEILIVDDGSTDATPRVLRILEVEHPELRPIRLRANVGQSGATAAGIRAARGSWIATLDADLQNDPADLETLWRELPGHDAALGWRVERRDRWIRRVVSRWANRVRNAVLGQAILDTGCSVRIFRRDLALRLPLFQGVHRFLGPLLIREGARVVQVPVNHRARPHGTSHYNFRNRSFRVLVDLLGVSWLMSRPLRYEAYEPRGVDPDLAPGEAADSRRARDLAA</sequence>
<dbReference type="EC" id="2.4.-.-" evidence="10"/>
<keyword evidence="4" id="KW-0812">Transmembrane</keyword>
<dbReference type="PANTHER" id="PTHR48090">
    <property type="entry name" value="UNDECAPRENYL-PHOSPHATE 4-DEOXY-4-FORMAMIDO-L-ARABINOSE TRANSFERASE-RELATED"/>
    <property type="match status" value="1"/>
</dbReference>
<evidence type="ECO:0000256" key="4">
    <source>
        <dbReference type="ARBA" id="ARBA00022692"/>
    </source>
</evidence>
<keyword evidence="1" id="KW-1003">Cell membrane</keyword>
<evidence type="ECO:0000256" key="1">
    <source>
        <dbReference type="ARBA" id="ARBA00022475"/>
    </source>
</evidence>
<evidence type="ECO:0000259" key="9">
    <source>
        <dbReference type="Pfam" id="PF00535"/>
    </source>
</evidence>
<dbReference type="Proteomes" id="UP001216907">
    <property type="component" value="Unassembled WGS sequence"/>
</dbReference>
<protein>
    <submittedName>
        <fullName evidence="10">Glycosyltransferase family 2 protein</fullName>
        <ecNumber evidence="10">2.4.-.-</ecNumber>
    </submittedName>
</protein>
<proteinExistence type="predicted"/>
<keyword evidence="7" id="KW-0472">Membrane</keyword>
<dbReference type="EMBL" id="JARRAG010000002">
    <property type="protein sequence ID" value="MDG3004924.1"/>
    <property type="molecule type" value="Genomic_DNA"/>
</dbReference>
<dbReference type="RefSeq" id="WP_277861275.1">
    <property type="nucleotide sequence ID" value="NZ_JARRAG010000002.1"/>
</dbReference>
<keyword evidence="2 10" id="KW-0328">Glycosyltransferase</keyword>
<gene>
    <name evidence="10" type="ORF">PZE19_14145</name>
</gene>
<dbReference type="GO" id="GO:0016757">
    <property type="term" value="F:glycosyltransferase activity"/>
    <property type="evidence" value="ECO:0007669"/>
    <property type="project" value="UniProtKB-KW"/>
</dbReference>
<keyword evidence="6" id="KW-1133">Transmembrane helix</keyword>
<evidence type="ECO:0000256" key="6">
    <source>
        <dbReference type="ARBA" id="ARBA00022989"/>
    </source>
</evidence>
<evidence type="ECO:0000256" key="7">
    <source>
        <dbReference type="ARBA" id="ARBA00023136"/>
    </source>
</evidence>